<evidence type="ECO:0000256" key="1">
    <source>
        <dbReference type="ARBA" id="ARBA00000085"/>
    </source>
</evidence>
<dbReference type="PROSITE" id="PS51257">
    <property type="entry name" value="PROKAR_LIPOPROTEIN"/>
    <property type="match status" value="1"/>
</dbReference>
<feature type="transmembrane region" description="Helical" evidence="9">
    <location>
        <begin position="210"/>
        <end position="226"/>
    </location>
</feature>
<feature type="transmembrane region" description="Helical" evidence="9">
    <location>
        <begin position="367"/>
        <end position="386"/>
    </location>
</feature>
<reference evidence="13 14" key="1">
    <citation type="submission" date="2019-11" db="EMBL/GenBank/DDBJ databases">
        <title>First report of rice panicle blight caused by Xanthomonas sp. in Iran.</title>
        <authorList>
            <person name="Mirghasempour S.A."/>
            <person name="Huang S."/>
            <person name="Brady C.L."/>
            <person name="Studholme D.J."/>
        </authorList>
    </citation>
    <scope>NUCLEOTIDE SEQUENCE [LARGE SCALE GENOMIC DNA]</scope>
    <source>
        <strain evidence="11 14">ASD011</strain>
        <strain evidence="13">SAM114</strain>
    </source>
</reference>
<gene>
    <name evidence="11" type="ORF">GIY21_12665</name>
    <name evidence="12" type="ORF">GIY22_12385</name>
</gene>
<dbReference type="EMBL" id="WJPN01000010">
    <property type="protein sequence ID" value="MRH01140.1"/>
    <property type="molecule type" value="Genomic_DNA"/>
</dbReference>
<dbReference type="CDD" id="cd00075">
    <property type="entry name" value="HATPase"/>
    <property type="match status" value="1"/>
</dbReference>
<sequence>MRRRSTLTPLLLLIVLLLGGCGGIQSVSEQGRRSIALNGHVQMLRDRAGTLDVHAVAARGDLQPTSPEFSLGYIPDAVWLRLRLDRMTGLPRVLMLQVDAPLADTVRLYVPQPGGGFRELRRGEDVSRREYPYLLRTPVFQLEAPDGRYPEVYLRLTERNAMTVALKLWEPQALLAHEALSASQDSIFLGFILALCMAGAFIWRRSGVGPVRWYVAYIATSGYSVYKTRGLVGPFFRLDTHDGGDTVLGVVLALSVAIAVSFSVRLMALHTHFPRLSRAYETFVWLVIGVACSGFLLGRFGTVMPFVQGLSLVSVPLLLLVAAYLSWRGQAMAKLYLVAFLVLYIAFFRGFLINLGLLPNTPWLRNGAPLAVGLTLHLLLLTFSFAQRFYALEKQRQDALALALELSQQSEASLEHKVRERTRELAEEIVQRQATEQRLRESKTQLRQALVAEQRLREEQREFVTLLSHEFRTPLSIIHASGQMLQDTETALQPAGRRRIEKIQRSVERMSELIERFLDDEQVLSDEGALKREVFALPALIDEVLDALDPSRERVRAELAQAPLRVDCDRGLLRIALDNLLGNALKYSGPGQPVRLTATAQAQTLILGVADQGPGIPPHEHTGIFRKFARGSGSGGTAGAGLGLYLVKRIALRLGGELTLDSDGRGATFSLRLPQAVAAEGR</sequence>
<dbReference type="InterPro" id="IPR003594">
    <property type="entry name" value="HATPase_dom"/>
</dbReference>
<dbReference type="GO" id="GO:0000155">
    <property type="term" value="F:phosphorelay sensor kinase activity"/>
    <property type="evidence" value="ECO:0007669"/>
    <property type="project" value="InterPro"/>
</dbReference>
<dbReference type="InterPro" id="IPR004358">
    <property type="entry name" value="Sig_transdc_His_kin-like_C"/>
</dbReference>
<organism evidence="11 14">
    <name type="scientific">Xanthomonas sontii</name>
    <dbReference type="NCBI Taxonomy" id="2650745"/>
    <lineage>
        <taxon>Bacteria</taxon>
        <taxon>Pseudomonadati</taxon>
        <taxon>Pseudomonadota</taxon>
        <taxon>Gammaproteobacteria</taxon>
        <taxon>Lysobacterales</taxon>
        <taxon>Lysobacteraceae</taxon>
        <taxon>Xanthomonas</taxon>
    </lineage>
</organism>
<dbReference type="InterPro" id="IPR005467">
    <property type="entry name" value="His_kinase_dom"/>
</dbReference>
<dbReference type="InterPro" id="IPR036097">
    <property type="entry name" value="HisK_dim/P_sf"/>
</dbReference>
<keyword evidence="6" id="KW-0418">Kinase</keyword>
<dbReference type="Gene3D" id="3.30.565.10">
    <property type="entry name" value="Histidine kinase-like ATPase, C-terminal domain"/>
    <property type="match status" value="1"/>
</dbReference>
<keyword evidence="4" id="KW-0808">Transferase</keyword>
<keyword evidence="3" id="KW-0597">Phosphoprotein</keyword>
<dbReference type="EC" id="2.7.13.3" evidence="2"/>
<evidence type="ECO:0000313" key="11">
    <source>
        <dbReference type="EMBL" id="MRH01140.1"/>
    </source>
</evidence>
<dbReference type="Gene3D" id="1.10.287.130">
    <property type="match status" value="1"/>
</dbReference>
<evidence type="ECO:0000256" key="5">
    <source>
        <dbReference type="ARBA" id="ARBA00022741"/>
    </source>
</evidence>
<feature type="domain" description="Histidine kinase" evidence="10">
    <location>
        <begin position="466"/>
        <end position="677"/>
    </location>
</feature>
<name>A0A6N7QBB3_9XANT</name>
<dbReference type="Proteomes" id="UP000439314">
    <property type="component" value="Unassembled WGS sequence"/>
</dbReference>
<evidence type="ECO:0000259" key="10">
    <source>
        <dbReference type="PROSITE" id="PS50109"/>
    </source>
</evidence>
<dbReference type="SMART" id="SM00387">
    <property type="entry name" value="HATPase_c"/>
    <property type="match status" value="1"/>
</dbReference>
<feature type="transmembrane region" description="Helical" evidence="9">
    <location>
        <begin position="186"/>
        <end position="203"/>
    </location>
</feature>
<dbReference type="InterPro" id="IPR050351">
    <property type="entry name" value="BphY/WalK/GraS-like"/>
</dbReference>
<keyword evidence="13" id="KW-1185">Reference proteome</keyword>
<dbReference type="SUPFAM" id="SSF47384">
    <property type="entry name" value="Homodimeric domain of signal transducing histidine kinase"/>
    <property type="match status" value="1"/>
</dbReference>
<dbReference type="Gene3D" id="2.60.40.2380">
    <property type="match status" value="1"/>
</dbReference>
<evidence type="ECO:0000313" key="14">
    <source>
        <dbReference type="Proteomes" id="UP000439314"/>
    </source>
</evidence>
<evidence type="ECO:0000256" key="6">
    <source>
        <dbReference type="ARBA" id="ARBA00022777"/>
    </source>
</evidence>
<dbReference type="Pfam" id="PF07695">
    <property type="entry name" value="7TMR-DISM_7TM"/>
    <property type="match status" value="1"/>
</dbReference>
<feature type="transmembrane region" description="Helical" evidence="9">
    <location>
        <begin position="246"/>
        <end position="268"/>
    </location>
</feature>
<dbReference type="Pfam" id="PF00512">
    <property type="entry name" value="HisKA"/>
    <property type="match status" value="1"/>
</dbReference>
<dbReference type="InterPro" id="IPR003661">
    <property type="entry name" value="HisK_dim/P_dom"/>
</dbReference>
<dbReference type="Pfam" id="PF02518">
    <property type="entry name" value="HATPase_c"/>
    <property type="match status" value="1"/>
</dbReference>
<dbReference type="InterPro" id="IPR036890">
    <property type="entry name" value="HATPase_C_sf"/>
</dbReference>
<keyword evidence="9" id="KW-0812">Transmembrane</keyword>
<dbReference type="InterPro" id="IPR011623">
    <property type="entry name" value="7TMR_DISM_rcpt_extracell_dom1"/>
</dbReference>
<proteinExistence type="predicted"/>
<evidence type="ECO:0000256" key="3">
    <source>
        <dbReference type="ARBA" id="ARBA00022553"/>
    </source>
</evidence>
<dbReference type="PRINTS" id="PR00344">
    <property type="entry name" value="BCTRLSENSOR"/>
</dbReference>
<reference evidence="12" key="2">
    <citation type="journal article" date="2020" name="Plant Dis.">
        <title>A Grain Rot of Rice in Iran Caused by a Xanthomonas Strain Closely Related to X. sacchari.</title>
        <authorList>
            <person name="Mirghasempour S.A."/>
            <person name="Huang S."/>
            <person name="Studholme D.J."/>
            <person name="Brady C.L."/>
        </authorList>
    </citation>
    <scope>NUCLEOTIDE SEQUENCE</scope>
    <source>
        <strain evidence="12">SAM114</strain>
    </source>
</reference>
<keyword evidence="5" id="KW-0547">Nucleotide-binding</keyword>
<feature type="transmembrane region" description="Helical" evidence="9">
    <location>
        <begin position="280"/>
        <end position="300"/>
    </location>
</feature>
<protein>
    <recommendedName>
        <fullName evidence="2">histidine kinase</fullName>
        <ecNumber evidence="2">2.7.13.3</ecNumber>
    </recommendedName>
</protein>
<keyword evidence="9" id="KW-1133">Transmembrane helix</keyword>
<dbReference type="GO" id="GO:0005524">
    <property type="term" value="F:ATP binding"/>
    <property type="evidence" value="ECO:0007669"/>
    <property type="project" value="UniProtKB-KW"/>
</dbReference>
<dbReference type="GO" id="GO:0000156">
    <property type="term" value="F:phosphorelay response regulator activity"/>
    <property type="evidence" value="ECO:0007669"/>
    <property type="project" value="TreeGrafter"/>
</dbReference>
<dbReference type="CDD" id="cd00082">
    <property type="entry name" value="HisKA"/>
    <property type="match status" value="1"/>
</dbReference>
<dbReference type="InterPro" id="IPR011622">
    <property type="entry name" value="7TMR_DISM_rcpt_extracell_dom2"/>
</dbReference>
<comment type="catalytic activity">
    <reaction evidence="1">
        <text>ATP + protein L-histidine = ADP + protein N-phospho-L-histidine.</text>
        <dbReference type="EC" id="2.7.13.3"/>
    </reaction>
</comment>
<dbReference type="SUPFAM" id="SSF55874">
    <property type="entry name" value="ATPase domain of HSP90 chaperone/DNA topoisomerase II/histidine kinase"/>
    <property type="match status" value="1"/>
</dbReference>
<dbReference type="GO" id="GO:0030295">
    <property type="term" value="F:protein kinase activator activity"/>
    <property type="evidence" value="ECO:0007669"/>
    <property type="project" value="TreeGrafter"/>
</dbReference>
<dbReference type="AlphaFoldDB" id="A0A6N7QBB3"/>
<accession>A0A6N7QBB3</accession>
<dbReference type="PANTHER" id="PTHR42878:SF7">
    <property type="entry name" value="SENSOR HISTIDINE KINASE GLRK"/>
    <property type="match status" value="1"/>
</dbReference>
<evidence type="ECO:0000256" key="2">
    <source>
        <dbReference type="ARBA" id="ARBA00012438"/>
    </source>
</evidence>
<comment type="caution">
    <text evidence="11">The sequence shown here is derived from an EMBL/GenBank/DDBJ whole genome shotgun (WGS) entry which is preliminary data.</text>
</comment>
<evidence type="ECO:0000313" key="12">
    <source>
        <dbReference type="EMBL" id="MRH75423.1"/>
    </source>
</evidence>
<dbReference type="EMBL" id="WJPM01000009">
    <property type="protein sequence ID" value="MRH75423.1"/>
    <property type="molecule type" value="Genomic_DNA"/>
</dbReference>
<dbReference type="PROSITE" id="PS50109">
    <property type="entry name" value="HIS_KIN"/>
    <property type="match status" value="1"/>
</dbReference>
<evidence type="ECO:0000256" key="8">
    <source>
        <dbReference type="ARBA" id="ARBA00023012"/>
    </source>
</evidence>
<keyword evidence="7" id="KW-0067">ATP-binding</keyword>
<evidence type="ECO:0000256" key="7">
    <source>
        <dbReference type="ARBA" id="ARBA00022840"/>
    </source>
</evidence>
<keyword evidence="8" id="KW-0902">Two-component regulatory system</keyword>
<evidence type="ECO:0000256" key="9">
    <source>
        <dbReference type="SAM" id="Phobius"/>
    </source>
</evidence>
<feature type="transmembrane region" description="Helical" evidence="9">
    <location>
        <begin position="334"/>
        <end position="355"/>
    </location>
</feature>
<dbReference type="Pfam" id="PF07696">
    <property type="entry name" value="7TMR-DISMED2"/>
    <property type="match status" value="1"/>
</dbReference>
<dbReference type="PANTHER" id="PTHR42878">
    <property type="entry name" value="TWO-COMPONENT HISTIDINE KINASE"/>
    <property type="match status" value="1"/>
</dbReference>
<evidence type="ECO:0000256" key="4">
    <source>
        <dbReference type="ARBA" id="ARBA00022679"/>
    </source>
</evidence>
<evidence type="ECO:0000313" key="13">
    <source>
        <dbReference type="Proteomes" id="UP000437931"/>
    </source>
</evidence>
<dbReference type="SMART" id="SM00388">
    <property type="entry name" value="HisKA"/>
    <property type="match status" value="1"/>
</dbReference>
<dbReference type="Proteomes" id="UP000437931">
    <property type="component" value="Unassembled WGS sequence"/>
</dbReference>
<feature type="transmembrane region" description="Helical" evidence="9">
    <location>
        <begin position="306"/>
        <end position="327"/>
    </location>
</feature>
<dbReference type="GO" id="GO:0007234">
    <property type="term" value="P:osmosensory signaling via phosphorelay pathway"/>
    <property type="evidence" value="ECO:0007669"/>
    <property type="project" value="TreeGrafter"/>
</dbReference>
<keyword evidence="9" id="KW-0472">Membrane</keyword>